<reference evidence="2 3" key="1">
    <citation type="submission" date="2018-05" db="EMBL/GenBank/DDBJ databases">
        <title>Genomic Encyclopedia of Type Strains, Phase IV (KMG-IV): sequencing the most valuable type-strain genomes for metagenomic binning, comparative biology and taxonomic classification.</title>
        <authorList>
            <person name="Goeker M."/>
        </authorList>
    </citation>
    <scope>NUCLEOTIDE SEQUENCE [LARGE SCALE GENOMIC DNA]</scope>
    <source>
        <strain evidence="2 3">DSM 18773</strain>
    </source>
</reference>
<evidence type="ECO:0000313" key="3">
    <source>
        <dbReference type="Proteomes" id="UP000245634"/>
    </source>
</evidence>
<keyword evidence="1" id="KW-1133">Transmembrane helix</keyword>
<protein>
    <submittedName>
        <fullName evidence="2">LPXTG-motif cell wall-anchored protein</fullName>
    </submittedName>
</protein>
<gene>
    <name evidence="2" type="ORF">C7459_12075</name>
</gene>
<feature type="transmembrane region" description="Helical" evidence="1">
    <location>
        <begin position="12"/>
        <end position="31"/>
    </location>
</feature>
<proteinExistence type="predicted"/>
<accession>A0A316D447</accession>
<keyword evidence="1" id="KW-0812">Transmembrane</keyword>
<organism evidence="2 3">
    <name type="scientific">Tumebacillus permanentifrigoris</name>
    <dbReference type="NCBI Taxonomy" id="378543"/>
    <lineage>
        <taxon>Bacteria</taxon>
        <taxon>Bacillati</taxon>
        <taxon>Bacillota</taxon>
        <taxon>Bacilli</taxon>
        <taxon>Bacillales</taxon>
        <taxon>Alicyclobacillaceae</taxon>
        <taxon>Tumebacillus</taxon>
    </lineage>
</organism>
<comment type="caution">
    <text evidence="2">The sequence shown here is derived from an EMBL/GenBank/DDBJ whole genome shotgun (WGS) entry which is preliminary data.</text>
</comment>
<dbReference type="Proteomes" id="UP000245634">
    <property type="component" value="Unassembled WGS sequence"/>
</dbReference>
<name>A0A316D447_9BACL</name>
<keyword evidence="3" id="KW-1185">Reference proteome</keyword>
<evidence type="ECO:0000256" key="1">
    <source>
        <dbReference type="SAM" id="Phobius"/>
    </source>
</evidence>
<sequence>MSDYLATATKWIVAFLIIFLLLMLLLFTFFFKKKNEATPTTPRTYSYR</sequence>
<dbReference type="NCBIfam" id="TIGR01167">
    <property type="entry name" value="LPXTG_anchor"/>
    <property type="match status" value="1"/>
</dbReference>
<keyword evidence="1" id="KW-0472">Membrane</keyword>
<dbReference type="AlphaFoldDB" id="A0A316D447"/>
<evidence type="ECO:0000313" key="2">
    <source>
        <dbReference type="EMBL" id="PWK06311.1"/>
    </source>
</evidence>
<dbReference type="EMBL" id="QGGL01000020">
    <property type="protein sequence ID" value="PWK06311.1"/>
    <property type="molecule type" value="Genomic_DNA"/>
</dbReference>
<dbReference type="RefSeq" id="WP_170119562.1">
    <property type="nucleotide sequence ID" value="NZ_QGGL01000020.1"/>
</dbReference>